<organism evidence="1 2">
    <name type="scientific">Dallia pectoralis</name>
    <name type="common">Alaska blackfish</name>
    <dbReference type="NCBI Taxonomy" id="75939"/>
    <lineage>
        <taxon>Eukaryota</taxon>
        <taxon>Metazoa</taxon>
        <taxon>Chordata</taxon>
        <taxon>Craniata</taxon>
        <taxon>Vertebrata</taxon>
        <taxon>Euteleostomi</taxon>
        <taxon>Actinopterygii</taxon>
        <taxon>Neopterygii</taxon>
        <taxon>Teleostei</taxon>
        <taxon>Protacanthopterygii</taxon>
        <taxon>Esociformes</taxon>
        <taxon>Umbridae</taxon>
        <taxon>Dallia</taxon>
    </lineage>
</organism>
<protein>
    <submittedName>
        <fullName evidence="1">Uncharacterized protein</fullName>
    </submittedName>
</protein>
<comment type="caution">
    <text evidence="1">The sequence shown here is derived from an EMBL/GenBank/DDBJ whole genome shotgun (WGS) entry which is preliminary data.</text>
</comment>
<accession>A0ACC2H061</accession>
<dbReference type="Proteomes" id="UP001157502">
    <property type="component" value="Chromosome 7"/>
</dbReference>
<name>A0ACC2H061_DALPE</name>
<reference evidence="1" key="1">
    <citation type="submission" date="2021-05" db="EMBL/GenBank/DDBJ databases">
        <authorList>
            <person name="Pan Q."/>
            <person name="Jouanno E."/>
            <person name="Zahm M."/>
            <person name="Klopp C."/>
            <person name="Cabau C."/>
            <person name="Louis A."/>
            <person name="Berthelot C."/>
            <person name="Parey E."/>
            <person name="Roest Crollius H."/>
            <person name="Montfort J."/>
            <person name="Robinson-Rechavi M."/>
            <person name="Bouchez O."/>
            <person name="Lampietro C."/>
            <person name="Lopez Roques C."/>
            <person name="Donnadieu C."/>
            <person name="Postlethwait J."/>
            <person name="Bobe J."/>
            <person name="Dillon D."/>
            <person name="Chandos A."/>
            <person name="von Hippel F."/>
            <person name="Guiguen Y."/>
        </authorList>
    </citation>
    <scope>NUCLEOTIDE SEQUENCE</scope>
    <source>
        <strain evidence="1">YG-Jan2019</strain>
    </source>
</reference>
<dbReference type="EMBL" id="CM055734">
    <property type="protein sequence ID" value="KAJ8008933.1"/>
    <property type="molecule type" value="Genomic_DNA"/>
</dbReference>
<proteinExistence type="predicted"/>
<evidence type="ECO:0000313" key="2">
    <source>
        <dbReference type="Proteomes" id="UP001157502"/>
    </source>
</evidence>
<evidence type="ECO:0000313" key="1">
    <source>
        <dbReference type="EMBL" id="KAJ8008933.1"/>
    </source>
</evidence>
<gene>
    <name evidence="1" type="ORF">DPEC_G00083560</name>
</gene>
<sequence length="2317" mass="255069">MADLMDEVYGDLGPDHHGKDTVAAFDEDSVDIYSGLESPNPRSTERNGTLLSPQNLKSMDLYEEIITQEQQERESSYNELRTRYKAAEVQVEELLNRLQQIETKNTLLNTENSRLKKNICALIKTAKMEVVRKDEEINRLNRSFRPGRFPASHHQSLMDCRKNQVPTRLNTSGPSPSSLTQVPTRPNTSGPSPSSLTQVPTRPNTSGPSPSSLTQVPTRPNTSGPSPSSLTQVPTRPNTSGSSPSSLTQVPTGPNTSGSSPSSLTQVPTRPNTSGSSPSSLTQVPTRPNTSGPSPSSLPPEPRQDCIVTDLCQHLNKGRNVDKPCLPPTDATLFRPPHPHATDFRPPLPVTSRTSVGDSNRDVVQPPLPPSDATFYRPPLPDELGFRPPVPDETVYRPPLPDELGFRPSVPDETGFRPPVAVTSERCLRDSEAPVQDADSSVSFNKVSLNRNLCELRLSDEPKQTKSSEVRRQNTRLSDRRHKNSPVVNKDSHSNEKLQSHAAQTHSGKHDSKSSKSRYCSSDVEVDRRSERAKSPASDILHCTMSSERTSKGLSKDSPDIQSVGYGRHGKERQREKDNIRGSRSTKDMYFRNSRHAYSNQAGVTEQSSKSLNCPTKDRQRREERRKEVEIGKEKHRSGERSSKRKSTSERGKELEPFRTKEGKPSSMNVSKTKEMDSWVRVRQTRAESAVLLARETRPEKSSVEENSPNRKLSFMETLNLTLSPVKKPSKRGKDVEPVEDKPPVEDQSGNLPGDRGPPGLEDLLVLDEVNSSIDEFEEGVVEPVVQSSLEIPSEPEHFGSRQTDKESCRNSDKESCRNSDKESCRNSDKESCRNSDKESCRNSDKESCRNSDKESCRNSDKESCRNSDKESCRNSDKESCRNSDKESCRNSDKESCRNSDKESCRNSDKESCRNLDVESCRNLDVESSRISDKAMDETIVPTEQLKCHVEVVDSTVHDGCEGRPALLEASVDHGTETTNQQTLVQDSASSPDGGSFLRTPTISRLENFNSESSSMPDDLADAAVASTELIKNFVNNSNMDLSTNGLIPEQATSDLLVVTNSCVYKSNHESPSLVCESQGFETVTQDPSAAVCVESFAISNCPGEDTSEPLQLAPVIQHHGLKQLPASVMSNLSLENSPTEEVQDVSMDAVSSTRCVESIPKICIASDVMANVTEITKVCEEERTSPLSVIGVSKVSSTTGEVVPCERQTPKKSFHTKPSYGVNEEENVEPSSSLPMTHDEDSMMLTLSSLKVIPNPISPLTSPVRLTRKSLQACRSQPAYAKSLSKEFSCAAEDPGLNKVEVTNDKENPGCTTNHAAQPDEDGTSDHPSSAGEELEEGEILSESDGDDKMVTRSSLAKTLRPISSVQNQSPKSCSSLSDKAMTKNVTSPFNSPTSNKTRYKIIQPTLPEAPLSTVEEVMEIFAKIRFECRKKYFKFHSVFSKKSFSSLMGMSLDSFTEFVDSMRFTKLCSQEDVLKENLKKILIYVLTKLADNGIVNRLFDQQPQNMKAKLWEFVDVQLDFLFLEIQTALRSVCKPSKTNQSTGAETKGKPSLSGNMSLKQLPKSSKLQTRSPKNPAMSPRNPARSPKNPARSPKNPAMSPRNPARSPRNPARSPRYPARSPRNSARSPRNSARSPRNSAISPRNSARSLKPAKTVNSSASTASGCKRQQDAVECLTRSFGHKRPQEEFTECVEPNIKRSRFHTAPSCKTGLGRGKNIRMSSEEEDKDLEPQTSDQPHIQSHIQSHTQSHIQSSLQRSVEIVPSNTTSSEMTAAYVRRLSQNGAFHDKSDFEILTEQQASSLTFNLVTDSQMGEIFKCLLQGSDLLETNVAAAENQGWPLGTPRKEGELFPGITTPSKLVTPSKLIATWSAISPQKFSFPNSKIQVPVNPELLDESCMLEVPSALLESRMAPQSSVFSQRSYSILAEDLAVSLTIPSPLKSESHLSFLHPAIGEKTSAPDSVISAHFSEDALLEGEDATEQDIHLALDTDNSSSASSGASKTREPPVNPLFHFKPHLPMQAVVTEKSNDHFIVRIRHADMNSSRSSVNFCNLGNNSNGSGENLTNPAINSTGTEIISPSQAGVVPRTNCTWVGNSMSQAVNCIGQSVDPTSEVINYRAAKSPQTAPGEQHHGTPPEKHCYEATISTTTLPIHHSCPSTSTETASELSEPCLSIVEDPRSGKPGKKQTKHHVETKAKRYNKDAVPEKSKHKKKSSKSPKGKDRRSSKRERNKVSSPLRSTPSPSSLSAKNIIKKRGEVVVSWTRDEDRDILLALKTKGASRDTFSALSDKMKKTPAQISERFSQLMKLFKKKGKMAS</sequence>
<keyword evidence="2" id="KW-1185">Reference proteome</keyword>